<evidence type="ECO:0000256" key="4">
    <source>
        <dbReference type="ARBA" id="ARBA00023163"/>
    </source>
</evidence>
<keyword evidence="4" id="KW-0804">Transcription</keyword>
<dbReference type="RefSeq" id="WP_034894255.1">
    <property type="nucleotide sequence ID" value="NZ_JRUQ01000041.1"/>
</dbReference>
<dbReference type="SMART" id="SM00354">
    <property type="entry name" value="HTH_LACI"/>
    <property type="match status" value="1"/>
</dbReference>
<keyword evidence="2" id="KW-0805">Transcription regulation</keyword>
<dbReference type="STRING" id="371042.NG99_14595"/>
<dbReference type="CDD" id="cd06267">
    <property type="entry name" value="PBP1_LacI_sugar_binding-like"/>
    <property type="match status" value="1"/>
</dbReference>
<keyword evidence="1" id="KW-0678">Repressor</keyword>
<comment type="caution">
    <text evidence="6">The sequence shown here is derived from an EMBL/GenBank/DDBJ whole genome shotgun (WGS) entry which is preliminary data.</text>
</comment>
<dbReference type="Gene3D" id="3.40.50.2300">
    <property type="match status" value="2"/>
</dbReference>
<evidence type="ECO:0000256" key="1">
    <source>
        <dbReference type="ARBA" id="ARBA00022491"/>
    </source>
</evidence>
<keyword evidence="7" id="KW-1185">Reference proteome</keyword>
<dbReference type="GO" id="GO:0003700">
    <property type="term" value="F:DNA-binding transcription factor activity"/>
    <property type="evidence" value="ECO:0007669"/>
    <property type="project" value="TreeGrafter"/>
</dbReference>
<dbReference type="PANTHER" id="PTHR30146">
    <property type="entry name" value="LACI-RELATED TRANSCRIPTIONAL REPRESSOR"/>
    <property type="match status" value="1"/>
</dbReference>
<keyword evidence="3" id="KW-0238">DNA-binding</keyword>
<evidence type="ECO:0000313" key="6">
    <source>
        <dbReference type="EMBL" id="KGT92233.1"/>
    </source>
</evidence>
<evidence type="ECO:0000259" key="5">
    <source>
        <dbReference type="PROSITE" id="PS50932"/>
    </source>
</evidence>
<dbReference type="InterPro" id="IPR010982">
    <property type="entry name" value="Lambda_DNA-bd_dom_sf"/>
</dbReference>
<dbReference type="InterPro" id="IPR028082">
    <property type="entry name" value="Peripla_BP_I"/>
</dbReference>
<reference evidence="6 7" key="1">
    <citation type="submission" date="2014-10" db="EMBL/GenBank/DDBJ databases">
        <title>Genome sequence of Erwinia typographi M043b.</title>
        <authorList>
            <person name="Chan K.-G."/>
            <person name="Tan W.-S."/>
        </authorList>
    </citation>
    <scope>NUCLEOTIDE SEQUENCE [LARGE SCALE GENOMIC DNA]</scope>
    <source>
        <strain evidence="6 7">M043b</strain>
    </source>
</reference>
<proteinExistence type="predicted"/>
<evidence type="ECO:0000256" key="2">
    <source>
        <dbReference type="ARBA" id="ARBA00023015"/>
    </source>
</evidence>
<accession>A0A0A4A2S0</accession>
<evidence type="ECO:0000256" key="3">
    <source>
        <dbReference type="ARBA" id="ARBA00023125"/>
    </source>
</evidence>
<name>A0A0A4A2S0_9GAMM</name>
<dbReference type="CDD" id="cd01392">
    <property type="entry name" value="HTH_LacI"/>
    <property type="match status" value="1"/>
</dbReference>
<dbReference type="PROSITE" id="PS50932">
    <property type="entry name" value="HTH_LACI_2"/>
    <property type="match status" value="1"/>
</dbReference>
<dbReference type="Pfam" id="PF00356">
    <property type="entry name" value="LacI"/>
    <property type="match status" value="1"/>
</dbReference>
<dbReference type="SUPFAM" id="SSF53822">
    <property type="entry name" value="Periplasmic binding protein-like I"/>
    <property type="match status" value="1"/>
</dbReference>
<sequence length="352" mass="38410">MTRKPPQSKAHTGSGKVSIFDVAREAGVAVSTVSNALSGKTIVKESTRQRVQATADRLGYRVSVVARSLRMQRTFTLGVLLADIANPSSPDFLRGIEDVADREQCSLLVCNTDGQLDKQLAQMRVLLDRRVDGLVLLSQYCEQPEVRALLENGNTPYAMIQRRSLKHNDNYVGANNEEGIGAAVKHLVGLGHQHIALIRGPRDSSTADERYEAYMTTLRACQLPLNPEYVAQGDYHVSGGYSAAKQLFALEPRPTAILAANDMSAIGVMNAAHEQGLRIPQDLSLIGLDDIEMASFSPINLTTIALPRREMGAAATSLVMKIIRQKSLPKPKQKIFPMKLIIRGSTGRVIKA</sequence>
<protein>
    <recommendedName>
        <fullName evidence="5">HTH lacI-type domain-containing protein</fullName>
    </recommendedName>
</protein>
<dbReference type="InterPro" id="IPR046335">
    <property type="entry name" value="LacI/GalR-like_sensor"/>
</dbReference>
<evidence type="ECO:0000313" key="7">
    <source>
        <dbReference type="Proteomes" id="UP000030351"/>
    </source>
</evidence>
<feature type="domain" description="HTH lacI-type" evidence="5">
    <location>
        <begin position="17"/>
        <end position="71"/>
    </location>
</feature>
<dbReference type="SUPFAM" id="SSF47413">
    <property type="entry name" value="lambda repressor-like DNA-binding domains"/>
    <property type="match status" value="1"/>
</dbReference>
<dbReference type="GO" id="GO:0000976">
    <property type="term" value="F:transcription cis-regulatory region binding"/>
    <property type="evidence" value="ECO:0007669"/>
    <property type="project" value="TreeGrafter"/>
</dbReference>
<dbReference type="InterPro" id="IPR000843">
    <property type="entry name" value="HTH_LacI"/>
</dbReference>
<dbReference type="PANTHER" id="PTHR30146:SF148">
    <property type="entry name" value="HTH-TYPE TRANSCRIPTIONAL REPRESSOR PURR-RELATED"/>
    <property type="match status" value="1"/>
</dbReference>
<dbReference type="eggNOG" id="COG1609">
    <property type="taxonomic scope" value="Bacteria"/>
</dbReference>
<gene>
    <name evidence="6" type="ORF">NG99_14595</name>
</gene>
<organism evidence="6 7">
    <name type="scientific">Erwinia typographi</name>
    <dbReference type="NCBI Taxonomy" id="371042"/>
    <lineage>
        <taxon>Bacteria</taxon>
        <taxon>Pseudomonadati</taxon>
        <taxon>Pseudomonadota</taxon>
        <taxon>Gammaproteobacteria</taxon>
        <taxon>Enterobacterales</taxon>
        <taxon>Erwiniaceae</taxon>
        <taxon>Erwinia</taxon>
    </lineage>
</organism>
<dbReference type="Gene3D" id="1.10.260.40">
    <property type="entry name" value="lambda repressor-like DNA-binding domains"/>
    <property type="match status" value="1"/>
</dbReference>
<dbReference type="EMBL" id="JRUQ01000041">
    <property type="protein sequence ID" value="KGT92233.1"/>
    <property type="molecule type" value="Genomic_DNA"/>
</dbReference>
<dbReference type="Pfam" id="PF13377">
    <property type="entry name" value="Peripla_BP_3"/>
    <property type="match status" value="1"/>
</dbReference>
<dbReference type="Proteomes" id="UP000030351">
    <property type="component" value="Unassembled WGS sequence"/>
</dbReference>
<dbReference type="AlphaFoldDB" id="A0A0A4A2S0"/>